<feature type="non-terminal residue" evidence="3">
    <location>
        <position position="159"/>
    </location>
</feature>
<gene>
    <name evidence="3" type="ORF">BRAFLDRAFT_284882</name>
</gene>
<sequence length="159" mass="17945">MADEQLLLDGKPLNQLRVVDLKAALEKRGLSKSGSKNELVKRLKQALMFENLQKKAVKEEGVQPNFAIAEDEKTGANEFIQQYMKEQQELLRRQLEEKRRQQQDQGTASTAAGRPPPGEPATGKKVEEVAAKETEEEERTKLPPQVEEQPPPVLQPHLE</sequence>
<dbReference type="Gene3D" id="1.10.720.30">
    <property type="entry name" value="SAP domain"/>
    <property type="match status" value="1"/>
</dbReference>
<dbReference type="InParanoid" id="C3ZRT8"/>
<feature type="region of interest" description="Disordered" evidence="1">
    <location>
        <begin position="90"/>
        <end position="159"/>
    </location>
</feature>
<dbReference type="InterPro" id="IPR036361">
    <property type="entry name" value="SAP_dom_sf"/>
</dbReference>
<feature type="compositionally biased region" description="Basic and acidic residues" evidence="1">
    <location>
        <begin position="90"/>
        <end position="102"/>
    </location>
</feature>
<feature type="domain" description="SAP" evidence="2">
    <location>
        <begin position="13"/>
        <end position="47"/>
    </location>
</feature>
<dbReference type="EMBL" id="GG666667">
    <property type="protein sequence ID" value="EEN44738.1"/>
    <property type="molecule type" value="Genomic_DNA"/>
</dbReference>
<evidence type="ECO:0000259" key="2">
    <source>
        <dbReference type="PROSITE" id="PS50800"/>
    </source>
</evidence>
<dbReference type="PROSITE" id="PS50800">
    <property type="entry name" value="SAP"/>
    <property type="match status" value="1"/>
</dbReference>
<evidence type="ECO:0000313" key="3">
    <source>
        <dbReference type="EMBL" id="EEN44738.1"/>
    </source>
</evidence>
<organism>
    <name type="scientific">Branchiostoma floridae</name>
    <name type="common">Florida lancelet</name>
    <name type="synonym">Amphioxus</name>
    <dbReference type="NCBI Taxonomy" id="7739"/>
    <lineage>
        <taxon>Eukaryota</taxon>
        <taxon>Metazoa</taxon>
        <taxon>Chordata</taxon>
        <taxon>Cephalochordata</taxon>
        <taxon>Leptocardii</taxon>
        <taxon>Amphioxiformes</taxon>
        <taxon>Branchiostomatidae</taxon>
        <taxon>Branchiostoma</taxon>
    </lineage>
</organism>
<evidence type="ECO:0000256" key="1">
    <source>
        <dbReference type="SAM" id="MobiDB-lite"/>
    </source>
</evidence>
<dbReference type="STRING" id="7739.C3ZRT8"/>
<accession>C3ZRT8</accession>
<reference evidence="3" key="1">
    <citation type="journal article" date="2008" name="Nature">
        <title>The amphioxus genome and the evolution of the chordate karyotype.</title>
        <authorList>
            <consortium name="US DOE Joint Genome Institute (JGI-PGF)"/>
            <person name="Putnam N.H."/>
            <person name="Butts T."/>
            <person name="Ferrier D.E.K."/>
            <person name="Furlong R.F."/>
            <person name="Hellsten U."/>
            <person name="Kawashima T."/>
            <person name="Robinson-Rechavi M."/>
            <person name="Shoguchi E."/>
            <person name="Terry A."/>
            <person name="Yu J.-K."/>
            <person name="Benito-Gutierrez E.L."/>
            <person name="Dubchak I."/>
            <person name="Garcia-Fernandez J."/>
            <person name="Gibson-Brown J.J."/>
            <person name="Grigoriev I.V."/>
            <person name="Horton A.C."/>
            <person name="de Jong P.J."/>
            <person name="Jurka J."/>
            <person name="Kapitonov V.V."/>
            <person name="Kohara Y."/>
            <person name="Kuroki Y."/>
            <person name="Lindquist E."/>
            <person name="Lucas S."/>
            <person name="Osoegawa K."/>
            <person name="Pennacchio L.A."/>
            <person name="Salamov A.A."/>
            <person name="Satou Y."/>
            <person name="Sauka-Spengler T."/>
            <person name="Schmutz J."/>
            <person name="Shin-I T."/>
            <person name="Toyoda A."/>
            <person name="Bronner-Fraser M."/>
            <person name="Fujiyama A."/>
            <person name="Holland L.Z."/>
            <person name="Holland P.W.H."/>
            <person name="Satoh N."/>
            <person name="Rokhsar D.S."/>
        </authorList>
    </citation>
    <scope>NUCLEOTIDE SEQUENCE [LARGE SCALE GENOMIC DNA]</scope>
    <source>
        <strain evidence="3">S238N-H82</strain>
        <tissue evidence="3">Testes</tissue>
    </source>
</reference>
<dbReference type="Pfam" id="PF02037">
    <property type="entry name" value="SAP"/>
    <property type="match status" value="1"/>
</dbReference>
<dbReference type="PANTHER" id="PTHR46589:SF1">
    <property type="entry name" value="APOPTOTIC CHROMATIN CONDENSATION INDUCER IN THE NUCLEUS"/>
    <property type="match status" value="1"/>
</dbReference>
<dbReference type="SUPFAM" id="SSF68906">
    <property type="entry name" value="SAP domain"/>
    <property type="match status" value="1"/>
</dbReference>
<protein>
    <recommendedName>
        <fullName evidence="2">SAP domain-containing protein</fullName>
    </recommendedName>
</protein>
<feature type="compositionally biased region" description="Basic and acidic residues" evidence="1">
    <location>
        <begin position="122"/>
        <end position="141"/>
    </location>
</feature>
<dbReference type="eggNOG" id="KOG2416">
    <property type="taxonomic scope" value="Eukaryota"/>
</dbReference>
<dbReference type="AlphaFoldDB" id="C3ZRT8"/>
<name>C3ZRT8_BRAFL</name>
<proteinExistence type="predicted"/>
<dbReference type="InterPro" id="IPR003034">
    <property type="entry name" value="SAP_dom"/>
</dbReference>
<dbReference type="PANTHER" id="PTHR46589">
    <property type="entry name" value="APOPTOTIC CHROMATIN CONDENSATION INDUCER IN THE NUCLEUS"/>
    <property type="match status" value="1"/>
</dbReference>
<dbReference type="SMART" id="SM00513">
    <property type="entry name" value="SAP"/>
    <property type="match status" value="1"/>
</dbReference>
<dbReference type="InterPro" id="IPR052793">
    <property type="entry name" value="EJC-associated_protein"/>
</dbReference>
<feature type="compositionally biased region" description="Pro residues" evidence="1">
    <location>
        <begin position="149"/>
        <end position="159"/>
    </location>
</feature>